<dbReference type="InParanoid" id="G8ZW76"/>
<dbReference type="HOGENOM" id="CLU_100331_2_0_1"/>
<gene>
    <name evidence="2" type="primary">TDEL0F00590</name>
    <name evidence="2" type="ORF">TDEL_0F00590</name>
</gene>
<evidence type="ECO:0000313" key="2">
    <source>
        <dbReference type="EMBL" id="CCE92870.1"/>
    </source>
</evidence>
<feature type="region of interest" description="Disordered" evidence="1">
    <location>
        <begin position="1"/>
        <end position="21"/>
    </location>
</feature>
<dbReference type="GeneID" id="11501172"/>
<feature type="region of interest" description="Disordered" evidence="1">
    <location>
        <begin position="94"/>
        <end position="217"/>
    </location>
</feature>
<dbReference type="AlphaFoldDB" id="G8ZW76"/>
<dbReference type="Proteomes" id="UP000005627">
    <property type="component" value="Chromosome 6"/>
</dbReference>
<proteinExistence type="predicted"/>
<dbReference type="FunCoup" id="G8ZW76">
    <property type="interactions" value="25"/>
</dbReference>
<feature type="compositionally biased region" description="Polar residues" evidence="1">
    <location>
        <begin position="119"/>
        <end position="128"/>
    </location>
</feature>
<dbReference type="OrthoDB" id="21418at2759"/>
<reference evidence="2 3" key="1">
    <citation type="journal article" date="2011" name="Proc. Natl. Acad. Sci. U.S.A.">
        <title>Evolutionary erosion of yeast sex chromosomes by mating-type switching accidents.</title>
        <authorList>
            <person name="Gordon J.L."/>
            <person name="Armisen D."/>
            <person name="Proux-Wera E."/>
            <person name="Oheigeartaigh S.S."/>
            <person name="Byrne K.P."/>
            <person name="Wolfe K.H."/>
        </authorList>
    </citation>
    <scope>NUCLEOTIDE SEQUENCE [LARGE SCALE GENOMIC DNA]</scope>
    <source>
        <strain evidence="3">ATCC 10662 / CBS 1146 / NBRC 0425 / NCYC 2629 / NRRL Y-866</strain>
    </source>
</reference>
<name>G8ZW76_TORDE</name>
<evidence type="ECO:0000313" key="3">
    <source>
        <dbReference type="Proteomes" id="UP000005627"/>
    </source>
</evidence>
<feature type="compositionally biased region" description="Basic residues" evidence="1">
    <location>
        <begin position="150"/>
        <end position="163"/>
    </location>
</feature>
<feature type="compositionally biased region" description="Polar residues" evidence="1">
    <location>
        <begin position="95"/>
        <end position="111"/>
    </location>
</feature>
<dbReference type="RefSeq" id="XP_003682081.1">
    <property type="nucleotide sequence ID" value="XM_003682033.1"/>
</dbReference>
<protein>
    <submittedName>
        <fullName evidence="2">Uncharacterized protein</fullName>
    </submittedName>
</protein>
<dbReference type="EMBL" id="HE616747">
    <property type="protein sequence ID" value="CCE92870.1"/>
    <property type="molecule type" value="Genomic_DNA"/>
</dbReference>
<sequence>MEKLNSLGSSLPPERPPTDQAIESLSGELSQEFKIAANAVTKLYRVANERNSLLKHRGYLHCIEDLLALMREEPALSVEDIHLWCLRQRGELLPSHQTTGNNTDQGKNSGSPRYDFHFDNSTTKSSGSEVPHFRLSTPPLSVEHTNVQSKSKKTRWNVKKHQNWKNNNHTTKETDYSSISSPEQDINDRQRRAIAHPGSTKKQKVVTTTHPSTRRVE</sequence>
<accession>G8ZW76</accession>
<evidence type="ECO:0000256" key="1">
    <source>
        <dbReference type="SAM" id="MobiDB-lite"/>
    </source>
</evidence>
<keyword evidence="3" id="KW-1185">Reference proteome</keyword>
<dbReference type="PANTHER" id="PTHR38645">
    <property type="entry name" value="CHROMOSOME 9, WHOLE GENOME SHOTGUN SEQUENCE"/>
    <property type="match status" value="1"/>
</dbReference>
<dbReference type="PANTHER" id="PTHR38645:SF1">
    <property type="entry name" value="YALI0F12243P"/>
    <property type="match status" value="1"/>
</dbReference>
<dbReference type="eggNOG" id="ENOG502S6F0">
    <property type="taxonomic scope" value="Eukaryota"/>
</dbReference>
<dbReference type="KEGG" id="tdl:TDEL_0F00590"/>
<organism evidence="2 3">
    <name type="scientific">Torulaspora delbrueckii</name>
    <name type="common">Yeast</name>
    <name type="synonym">Candida colliculosa</name>
    <dbReference type="NCBI Taxonomy" id="4950"/>
    <lineage>
        <taxon>Eukaryota</taxon>
        <taxon>Fungi</taxon>
        <taxon>Dikarya</taxon>
        <taxon>Ascomycota</taxon>
        <taxon>Saccharomycotina</taxon>
        <taxon>Saccharomycetes</taxon>
        <taxon>Saccharomycetales</taxon>
        <taxon>Saccharomycetaceae</taxon>
        <taxon>Torulaspora</taxon>
    </lineage>
</organism>